<evidence type="ECO:0000313" key="2">
    <source>
        <dbReference type="EMBL" id="CDG96013.1"/>
    </source>
</evidence>
<reference evidence="2" key="1">
    <citation type="submission" date="2013-07" db="EMBL/GenBank/DDBJ databases">
        <title>Sub-species coevolution in mutualistic symbiosis.</title>
        <authorList>
            <person name="Murfin K."/>
            <person name="Klassen J."/>
            <person name="Lee M."/>
            <person name="Forst S."/>
            <person name="Stock P."/>
            <person name="Goodrich-Blair H."/>
        </authorList>
    </citation>
    <scope>NUCLEOTIDE SEQUENCE [LARGE SCALE GENOMIC DNA]</scope>
    <source>
        <strain evidence="2">Puntauvense</strain>
    </source>
</reference>
<feature type="domain" description="Solute-binding protein family 3/N-terminal" evidence="1">
    <location>
        <begin position="13"/>
        <end position="47"/>
    </location>
</feature>
<name>A0A077NCG8_XENBV</name>
<dbReference type="RefSeq" id="WP_268987642.1">
    <property type="nucleotide sequence ID" value="NZ_CAWLWN010000161.1"/>
</dbReference>
<comment type="caution">
    <text evidence="2">The sequence shown here is derived from an EMBL/GenBank/DDBJ whole genome shotgun (WGS) entry which is preliminary data.</text>
</comment>
<proteinExistence type="predicted"/>
<sequence>MAADTNAAQTAVLLRKSDPELKAAVDKAITEIKNDGTYQRIWDNYFGGEVAE</sequence>
<evidence type="ECO:0000259" key="1">
    <source>
        <dbReference type="Pfam" id="PF00497"/>
    </source>
</evidence>
<dbReference type="Pfam" id="PF00497">
    <property type="entry name" value="SBP_bac_3"/>
    <property type="match status" value="1"/>
</dbReference>
<dbReference type="AlphaFoldDB" id="A0A077NCG8"/>
<dbReference type="InterPro" id="IPR001638">
    <property type="entry name" value="Solute-binding_3/MltF_N"/>
</dbReference>
<dbReference type="HOGENOM" id="CLU_3086272_0_0_6"/>
<dbReference type="Proteomes" id="UP000028511">
    <property type="component" value="Unassembled WGS sequence"/>
</dbReference>
<accession>A0A077NCG8</accession>
<gene>
    <name evidence="2" type="ORF">XBP1_1780004</name>
</gene>
<dbReference type="SUPFAM" id="SSF53850">
    <property type="entry name" value="Periplasmic binding protein-like II"/>
    <property type="match status" value="1"/>
</dbReference>
<dbReference type="EMBL" id="CBSW010000088">
    <property type="protein sequence ID" value="CDG96013.1"/>
    <property type="molecule type" value="Genomic_DNA"/>
</dbReference>
<protein>
    <submittedName>
        <fullName evidence="2">Putative cysteine transport protein (ABC superfamily, peri_bind)</fullName>
    </submittedName>
</protein>
<organism evidence="2">
    <name type="scientific">Xenorhabdus bovienii str. puntauvense</name>
    <dbReference type="NCBI Taxonomy" id="1398201"/>
    <lineage>
        <taxon>Bacteria</taxon>
        <taxon>Pseudomonadati</taxon>
        <taxon>Pseudomonadota</taxon>
        <taxon>Gammaproteobacteria</taxon>
        <taxon>Enterobacterales</taxon>
        <taxon>Morganellaceae</taxon>
        <taxon>Xenorhabdus</taxon>
    </lineage>
</organism>
<dbReference type="Gene3D" id="3.40.190.10">
    <property type="entry name" value="Periplasmic binding protein-like II"/>
    <property type="match status" value="1"/>
</dbReference>